<dbReference type="InterPro" id="IPR016181">
    <property type="entry name" value="Acyl_CoA_acyltransferase"/>
</dbReference>
<dbReference type="PANTHER" id="PTHR43610:SF1">
    <property type="entry name" value="N-ACETYLTRANSFERASE DOMAIN-CONTAINING PROTEIN"/>
    <property type="match status" value="1"/>
</dbReference>
<proteinExistence type="predicted"/>
<evidence type="ECO:0000313" key="2">
    <source>
        <dbReference type="EMBL" id="GAA3579968.1"/>
    </source>
</evidence>
<dbReference type="Proteomes" id="UP001500767">
    <property type="component" value="Unassembled WGS sequence"/>
</dbReference>
<dbReference type="RefSeq" id="WP_344743016.1">
    <property type="nucleotide sequence ID" value="NZ_BAAAYR010000007.1"/>
</dbReference>
<dbReference type="PANTHER" id="PTHR43610">
    <property type="entry name" value="BLL6696 PROTEIN"/>
    <property type="match status" value="1"/>
</dbReference>
<dbReference type="Pfam" id="PF13302">
    <property type="entry name" value="Acetyltransf_3"/>
    <property type="match status" value="1"/>
</dbReference>
<dbReference type="InterPro" id="IPR000182">
    <property type="entry name" value="GNAT_dom"/>
</dbReference>
<name>A0ABP6YBJ7_9ACTN</name>
<dbReference type="EMBL" id="BAAAYR010000007">
    <property type="protein sequence ID" value="GAA3579968.1"/>
    <property type="molecule type" value="Genomic_DNA"/>
</dbReference>
<feature type="domain" description="N-acetyltransferase" evidence="1">
    <location>
        <begin position="17"/>
        <end position="178"/>
    </location>
</feature>
<evidence type="ECO:0000313" key="3">
    <source>
        <dbReference type="Proteomes" id="UP001500767"/>
    </source>
</evidence>
<sequence>MSGPDWFAAPSLRTAHLRLDALRLADAPAFLAALGSPQERADVLAHLRYPPMVGLADARRVVAAALTDPDRVAYAQRLADGTFVGTTSFYEIAPAVSAVAIGHTWVGRPWWRTFVNTESKLAMLTRAFEELGAERVVWHTDIRNVRSQEAIARLGAQREGLLRHHRIRSDASWRDTVQLAMLAEEWPAARARLLARLDRPAADGGQRAGTGGDAGTG</sequence>
<gene>
    <name evidence="2" type="ORF">GCM10022197_42030</name>
</gene>
<keyword evidence="3" id="KW-1185">Reference proteome</keyword>
<dbReference type="SUPFAM" id="SSF55729">
    <property type="entry name" value="Acyl-CoA N-acyltransferases (Nat)"/>
    <property type="match status" value="1"/>
</dbReference>
<comment type="caution">
    <text evidence="2">The sequence shown here is derived from an EMBL/GenBank/DDBJ whole genome shotgun (WGS) entry which is preliminary data.</text>
</comment>
<dbReference type="Gene3D" id="3.40.630.30">
    <property type="match status" value="1"/>
</dbReference>
<dbReference type="PROSITE" id="PS51186">
    <property type="entry name" value="GNAT"/>
    <property type="match status" value="1"/>
</dbReference>
<protein>
    <recommendedName>
        <fullName evidence="1">N-acetyltransferase domain-containing protein</fullName>
    </recommendedName>
</protein>
<evidence type="ECO:0000259" key="1">
    <source>
        <dbReference type="PROSITE" id="PS51186"/>
    </source>
</evidence>
<organism evidence="2 3">
    <name type="scientific">Microlunatus spumicola</name>
    <dbReference type="NCBI Taxonomy" id="81499"/>
    <lineage>
        <taxon>Bacteria</taxon>
        <taxon>Bacillati</taxon>
        <taxon>Actinomycetota</taxon>
        <taxon>Actinomycetes</taxon>
        <taxon>Propionibacteriales</taxon>
        <taxon>Propionibacteriaceae</taxon>
        <taxon>Microlunatus</taxon>
    </lineage>
</organism>
<reference evidence="3" key="1">
    <citation type="journal article" date="2019" name="Int. J. Syst. Evol. Microbiol.">
        <title>The Global Catalogue of Microorganisms (GCM) 10K type strain sequencing project: providing services to taxonomists for standard genome sequencing and annotation.</title>
        <authorList>
            <consortium name="The Broad Institute Genomics Platform"/>
            <consortium name="The Broad Institute Genome Sequencing Center for Infectious Disease"/>
            <person name="Wu L."/>
            <person name="Ma J."/>
        </authorList>
    </citation>
    <scope>NUCLEOTIDE SEQUENCE [LARGE SCALE GENOMIC DNA]</scope>
    <source>
        <strain evidence="3">JCM 16540</strain>
    </source>
</reference>
<accession>A0ABP6YBJ7</accession>